<dbReference type="PANTHER" id="PTHR24243:SF230">
    <property type="entry name" value="G-PROTEIN COUPLED RECEPTORS FAMILY 1 PROFILE DOMAIN-CONTAINING PROTEIN"/>
    <property type="match status" value="1"/>
</dbReference>
<keyword evidence="6 9" id="KW-0472">Membrane</keyword>
<dbReference type="InParanoid" id="A0A6J2YWB7"/>
<dbReference type="OrthoDB" id="9990906at2759"/>
<evidence type="ECO:0000259" key="10">
    <source>
        <dbReference type="PROSITE" id="PS50262"/>
    </source>
</evidence>
<evidence type="ECO:0000256" key="5">
    <source>
        <dbReference type="ARBA" id="ARBA00023040"/>
    </source>
</evidence>
<feature type="transmembrane region" description="Helical" evidence="9">
    <location>
        <begin position="317"/>
        <end position="342"/>
    </location>
</feature>
<feature type="transmembrane region" description="Helical" evidence="9">
    <location>
        <begin position="210"/>
        <end position="238"/>
    </location>
</feature>
<feature type="domain" description="G-protein coupled receptors family 1 profile" evidence="10">
    <location>
        <begin position="68"/>
        <end position="375"/>
    </location>
</feature>
<name>A0A6J2YWB7_SITOR</name>
<evidence type="ECO:0000313" key="11">
    <source>
        <dbReference type="Proteomes" id="UP000504635"/>
    </source>
</evidence>
<dbReference type="PRINTS" id="PR00237">
    <property type="entry name" value="GPCRRHODOPSN"/>
</dbReference>
<comment type="similarity">
    <text evidence="2">Belongs to the G-protein coupled receptor 1 family.</text>
</comment>
<dbReference type="Gene3D" id="1.20.1070.10">
    <property type="entry name" value="Rhodopsin 7-helix transmembrane proteins"/>
    <property type="match status" value="1"/>
</dbReference>
<comment type="subcellular location">
    <subcellularLocation>
        <location evidence="1">Membrane</location>
        <topology evidence="1">Multi-pass membrane protein</topology>
    </subcellularLocation>
</comment>
<evidence type="ECO:0000256" key="9">
    <source>
        <dbReference type="SAM" id="Phobius"/>
    </source>
</evidence>
<keyword evidence="8" id="KW-0807">Transducer</keyword>
<dbReference type="RefSeq" id="XP_030767567.1">
    <property type="nucleotide sequence ID" value="XM_030911707.1"/>
</dbReference>
<organism evidence="11 12">
    <name type="scientific">Sitophilus oryzae</name>
    <name type="common">Rice weevil</name>
    <name type="synonym">Curculio oryzae</name>
    <dbReference type="NCBI Taxonomy" id="7048"/>
    <lineage>
        <taxon>Eukaryota</taxon>
        <taxon>Metazoa</taxon>
        <taxon>Ecdysozoa</taxon>
        <taxon>Arthropoda</taxon>
        <taxon>Hexapoda</taxon>
        <taxon>Insecta</taxon>
        <taxon>Pterygota</taxon>
        <taxon>Neoptera</taxon>
        <taxon>Endopterygota</taxon>
        <taxon>Coleoptera</taxon>
        <taxon>Polyphaga</taxon>
        <taxon>Cucujiformia</taxon>
        <taxon>Curculionidae</taxon>
        <taxon>Dryophthorinae</taxon>
        <taxon>Sitophilus</taxon>
    </lineage>
</organism>
<feature type="transmembrane region" description="Helical" evidence="9">
    <location>
        <begin position="126"/>
        <end position="147"/>
    </location>
</feature>
<sequence>MGIIYLPSNSTASHRLHFDGQALDMYDLALNMSWNDSNDYQFCHPFHSYLQFFTIFYTPIIVAIGLIGNLLSFFVLLTTHLKLRSSSYYLAALAISDFGFLVTVLITYCTYNEIFELFDRKEFCKLYVYLSSVCAFLSVWLTVAFTTERFIAVRYPLRRQYICTVSRAKMIVVGIICFGLLSQVHLLWMVTAIKDEDRNICEMDPAVNWYIANVINFLDTVFTFVIPMTLILIMNTLIAKVIFKSRRLAFTDDDRFRFQYASSQALNELQSSDSTRNSDQESTASKRYIRYEEYSIRCNRQHRASNNQAQHNINKMLLIISSVFIALNFPSYVIRIVAYFGFTMIDRIPPEYLHCAQLVSQMLYYTNFSINFILYALCGRSFRLCLKKMFRDLFRRIV</sequence>
<keyword evidence="11" id="KW-1185">Reference proteome</keyword>
<keyword evidence="3 9" id="KW-0812">Transmembrane</keyword>
<reference evidence="12" key="1">
    <citation type="submission" date="2025-08" db="UniProtKB">
        <authorList>
            <consortium name="RefSeq"/>
        </authorList>
    </citation>
    <scope>IDENTIFICATION</scope>
    <source>
        <tissue evidence="12">Gonads</tissue>
    </source>
</reference>
<protein>
    <submittedName>
        <fullName evidence="12">Thyrotropin-releasing hormone receptor</fullName>
    </submittedName>
</protein>
<dbReference type="InterPro" id="IPR017452">
    <property type="entry name" value="GPCR_Rhodpsn_7TM"/>
</dbReference>
<gene>
    <name evidence="12" type="primary">LOC115891266</name>
</gene>
<dbReference type="AlphaFoldDB" id="A0A6J2YWB7"/>
<evidence type="ECO:0000256" key="7">
    <source>
        <dbReference type="ARBA" id="ARBA00023170"/>
    </source>
</evidence>
<keyword evidence="4 9" id="KW-1133">Transmembrane helix</keyword>
<dbReference type="GO" id="GO:0005886">
    <property type="term" value="C:plasma membrane"/>
    <property type="evidence" value="ECO:0007669"/>
    <property type="project" value="TreeGrafter"/>
</dbReference>
<keyword evidence="5" id="KW-0297">G-protein coupled receptor</keyword>
<dbReference type="PANTHER" id="PTHR24243">
    <property type="entry name" value="G-PROTEIN COUPLED RECEPTOR"/>
    <property type="match status" value="1"/>
</dbReference>
<keyword evidence="7 12" id="KW-0675">Receptor</keyword>
<evidence type="ECO:0000256" key="3">
    <source>
        <dbReference type="ARBA" id="ARBA00022692"/>
    </source>
</evidence>
<dbReference type="Pfam" id="PF00001">
    <property type="entry name" value="7tm_1"/>
    <property type="match status" value="1"/>
</dbReference>
<evidence type="ECO:0000256" key="2">
    <source>
        <dbReference type="ARBA" id="ARBA00010663"/>
    </source>
</evidence>
<proteinExistence type="inferred from homology"/>
<feature type="transmembrane region" description="Helical" evidence="9">
    <location>
        <begin position="362"/>
        <end position="386"/>
    </location>
</feature>
<accession>A0A6J2YWB7</accession>
<feature type="transmembrane region" description="Helical" evidence="9">
    <location>
        <begin position="88"/>
        <end position="106"/>
    </location>
</feature>
<evidence type="ECO:0000256" key="8">
    <source>
        <dbReference type="ARBA" id="ARBA00023224"/>
    </source>
</evidence>
<dbReference type="GeneID" id="115891266"/>
<dbReference type="InterPro" id="IPR000276">
    <property type="entry name" value="GPCR_Rhodpsn"/>
</dbReference>
<evidence type="ECO:0000313" key="12">
    <source>
        <dbReference type="RefSeq" id="XP_030767567.1"/>
    </source>
</evidence>
<evidence type="ECO:0000256" key="6">
    <source>
        <dbReference type="ARBA" id="ARBA00023136"/>
    </source>
</evidence>
<evidence type="ECO:0000256" key="4">
    <source>
        <dbReference type="ARBA" id="ARBA00022989"/>
    </source>
</evidence>
<dbReference type="FunCoup" id="A0A6J2YWB7">
    <property type="interactions" value="27"/>
</dbReference>
<dbReference type="Proteomes" id="UP000504635">
    <property type="component" value="Unplaced"/>
</dbReference>
<feature type="transmembrane region" description="Helical" evidence="9">
    <location>
        <begin position="55"/>
        <end position="76"/>
    </location>
</feature>
<dbReference type="GO" id="GO:0004930">
    <property type="term" value="F:G protein-coupled receptor activity"/>
    <property type="evidence" value="ECO:0007669"/>
    <property type="project" value="UniProtKB-KW"/>
</dbReference>
<dbReference type="PROSITE" id="PS50262">
    <property type="entry name" value="G_PROTEIN_RECEP_F1_2"/>
    <property type="match status" value="1"/>
</dbReference>
<dbReference type="KEGG" id="soy:115891266"/>
<dbReference type="SUPFAM" id="SSF81321">
    <property type="entry name" value="Family A G protein-coupled receptor-like"/>
    <property type="match status" value="1"/>
</dbReference>
<dbReference type="CDD" id="cd14978">
    <property type="entry name" value="7tmA_FMRFamide_R-like"/>
    <property type="match status" value="1"/>
</dbReference>
<evidence type="ECO:0000256" key="1">
    <source>
        <dbReference type="ARBA" id="ARBA00004141"/>
    </source>
</evidence>
<feature type="transmembrane region" description="Helical" evidence="9">
    <location>
        <begin position="168"/>
        <end position="190"/>
    </location>
</feature>